<dbReference type="STRING" id="253628.A0A0D2AGL7"/>
<accession>A0A0D2AGL7</accession>
<evidence type="ECO:0008006" key="3">
    <source>
        <dbReference type="Google" id="ProtNLM"/>
    </source>
</evidence>
<dbReference type="InterPro" id="IPR023393">
    <property type="entry name" value="START-like_dom_sf"/>
</dbReference>
<proteinExistence type="predicted"/>
<dbReference type="VEuPathDB" id="FungiDB:PV09_03587"/>
<organism evidence="1 2">
    <name type="scientific">Verruconis gallopava</name>
    <dbReference type="NCBI Taxonomy" id="253628"/>
    <lineage>
        <taxon>Eukaryota</taxon>
        <taxon>Fungi</taxon>
        <taxon>Dikarya</taxon>
        <taxon>Ascomycota</taxon>
        <taxon>Pezizomycotina</taxon>
        <taxon>Dothideomycetes</taxon>
        <taxon>Pleosporomycetidae</taxon>
        <taxon>Venturiales</taxon>
        <taxon>Sympoventuriaceae</taxon>
        <taxon>Verruconis</taxon>
    </lineage>
</organism>
<dbReference type="OrthoDB" id="509124at2759"/>
<sequence length="164" mass="18077">MATESHPANRTIDTSILINAPIAKVRSILFDFKSYPSWSKFIQKIEPLSDAADAPLAVGQQLAVTMGEPGGKPTTMTMTVSLAEENGFAWEGKLGAFMIFGGKHMFLLSDEGNGQTKLRHREEFFGVLYAPLFVWSGLEAKSKVNYQTFNESVKAKAEQEEAKL</sequence>
<name>A0A0D2AGL7_9PEZI</name>
<dbReference type="RefSeq" id="XP_016215599.1">
    <property type="nucleotide sequence ID" value="XM_016356806.1"/>
</dbReference>
<keyword evidence="2" id="KW-1185">Reference proteome</keyword>
<gene>
    <name evidence="1" type="ORF">PV09_03587</name>
</gene>
<dbReference type="EMBL" id="KN847537">
    <property type="protein sequence ID" value="KIW05730.1"/>
    <property type="molecule type" value="Genomic_DNA"/>
</dbReference>
<dbReference type="PANTHER" id="PTHR36166">
    <property type="entry name" value="CHROMOSOME 9, WHOLE GENOME SHOTGUN SEQUENCE"/>
    <property type="match status" value="1"/>
</dbReference>
<dbReference type="Proteomes" id="UP000053259">
    <property type="component" value="Unassembled WGS sequence"/>
</dbReference>
<dbReference type="SUPFAM" id="SSF55961">
    <property type="entry name" value="Bet v1-like"/>
    <property type="match status" value="1"/>
</dbReference>
<dbReference type="Gene3D" id="3.30.530.20">
    <property type="match status" value="1"/>
</dbReference>
<dbReference type="InterPro" id="IPR019587">
    <property type="entry name" value="Polyketide_cyclase/dehydratase"/>
</dbReference>
<dbReference type="CDD" id="cd07822">
    <property type="entry name" value="SRPBCC_4"/>
    <property type="match status" value="1"/>
</dbReference>
<evidence type="ECO:0000313" key="2">
    <source>
        <dbReference type="Proteomes" id="UP000053259"/>
    </source>
</evidence>
<dbReference type="GeneID" id="27311560"/>
<dbReference type="HOGENOM" id="CLU_069867_4_0_1"/>
<evidence type="ECO:0000313" key="1">
    <source>
        <dbReference type="EMBL" id="KIW05730.1"/>
    </source>
</evidence>
<dbReference type="Pfam" id="PF10604">
    <property type="entry name" value="Polyketide_cyc2"/>
    <property type="match status" value="1"/>
</dbReference>
<dbReference type="AlphaFoldDB" id="A0A0D2AGL7"/>
<reference evidence="1 2" key="1">
    <citation type="submission" date="2015-01" db="EMBL/GenBank/DDBJ databases">
        <title>The Genome Sequence of Ochroconis gallopava CBS43764.</title>
        <authorList>
            <consortium name="The Broad Institute Genomics Platform"/>
            <person name="Cuomo C."/>
            <person name="de Hoog S."/>
            <person name="Gorbushina A."/>
            <person name="Stielow B."/>
            <person name="Teixiera M."/>
            <person name="Abouelleil A."/>
            <person name="Chapman S.B."/>
            <person name="Priest M."/>
            <person name="Young S.K."/>
            <person name="Wortman J."/>
            <person name="Nusbaum C."/>
            <person name="Birren B."/>
        </authorList>
    </citation>
    <scope>NUCLEOTIDE SEQUENCE [LARGE SCALE GENOMIC DNA]</scope>
    <source>
        <strain evidence="1 2">CBS 43764</strain>
    </source>
</reference>
<dbReference type="PANTHER" id="PTHR36166:SF1">
    <property type="entry name" value="SRPBCC DOMAIN-CONTAINING PROTEIN"/>
    <property type="match status" value="1"/>
</dbReference>
<protein>
    <recommendedName>
        <fullName evidence="3">Coenzyme Q-binding protein COQ10 START domain-containing protein</fullName>
    </recommendedName>
</protein>
<dbReference type="InParanoid" id="A0A0D2AGL7"/>